<evidence type="ECO:0000259" key="9">
    <source>
        <dbReference type="Pfam" id="PF02767"/>
    </source>
</evidence>
<feature type="domain" description="DNA polymerase III beta sliding clamp C-terminal" evidence="10">
    <location>
        <begin position="67"/>
        <end position="193"/>
    </location>
</feature>
<dbReference type="CDD" id="cd00140">
    <property type="entry name" value="beta_clamp"/>
    <property type="match status" value="1"/>
</dbReference>
<protein>
    <submittedName>
        <fullName evidence="11">DNA polymerase III subunit beta</fullName>
    </submittedName>
</protein>
<keyword evidence="4" id="KW-0808">Transferase</keyword>
<dbReference type="Gene3D" id="3.70.10.10">
    <property type="match status" value="1"/>
</dbReference>
<evidence type="ECO:0000256" key="4">
    <source>
        <dbReference type="ARBA" id="ARBA00022679"/>
    </source>
</evidence>
<dbReference type="Pfam" id="PF02767">
    <property type="entry name" value="DNA_pol3_beta_2"/>
    <property type="match status" value="1"/>
</dbReference>
<evidence type="ECO:0000256" key="2">
    <source>
        <dbReference type="ARBA" id="ARBA00010752"/>
    </source>
</evidence>
<dbReference type="InterPro" id="IPR022637">
    <property type="entry name" value="DNA_polIII_beta_cen"/>
</dbReference>
<keyword evidence="3" id="KW-0963">Cytoplasm</keyword>
<dbReference type="GO" id="GO:0005737">
    <property type="term" value="C:cytoplasm"/>
    <property type="evidence" value="ECO:0007669"/>
    <property type="project" value="UniProtKB-SubCell"/>
</dbReference>
<dbReference type="InterPro" id="IPR022635">
    <property type="entry name" value="DNA_polIII_beta_C"/>
</dbReference>
<dbReference type="GO" id="GO:0009360">
    <property type="term" value="C:DNA polymerase III complex"/>
    <property type="evidence" value="ECO:0007669"/>
    <property type="project" value="InterPro"/>
</dbReference>
<evidence type="ECO:0000256" key="6">
    <source>
        <dbReference type="ARBA" id="ARBA00022705"/>
    </source>
</evidence>
<dbReference type="STRING" id="1802627.A3A70_01905"/>
<organism evidence="11 12">
    <name type="scientific">candidate division WWE3 bacterium RIFCSPLOWO2_01_FULL_42_11</name>
    <dbReference type="NCBI Taxonomy" id="1802627"/>
    <lineage>
        <taxon>Bacteria</taxon>
        <taxon>Katanobacteria</taxon>
    </lineage>
</organism>
<dbReference type="GO" id="GO:0006271">
    <property type="term" value="P:DNA strand elongation involved in DNA replication"/>
    <property type="evidence" value="ECO:0007669"/>
    <property type="project" value="TreeGrafter"/>
</dbReference>
<keyword evidence="5" id="KW-0548">Nucleotidyltransferase</keyword>
<evidence type="ECO:0000256" key="7">
    <source>
        <dbReference type="ARBA" id="ARBA00022932"/>
    </source>
</evidence>
<dbReference type="PANTHER" id="PTHR30478">
    <property type="entry name" value="DNA POLYMERASE III SUBUNIT BETA"/>
    <property type="match status" value="1"/>
</dbReference>
<gene>
    <name evidence="11" type="ORF">A3A70_01905</name>
</gene>
<dbReference type="SMART" id="SM00480">
    <property type="entry name" value="POL3Bc"/>
    <property type="match status" value="1"/>
</dbReference>
<sequence length="195" mass="21704">MSLELDTPFNLKVVVPARSLNELQRLLGFSDTVSISHVKEENQIVFELGEVVLVSRVLEGTFPEYAQIIPQEFNVSGSFPVTEFKQAIQRAALFSESSSNVVRLNFKVADDNVVITAQSQDVGDTETKFDCVLTGNDSSIAFNAKYLIEALTYLESTKDDDQLVELHVKDATSPGLFRMVGNTNYLHIVMPVRLQ</sequence>
<accession>A0A1F4VMV4</accession>
<evidence type="ECO:0000256" key="3">
    <source>
        <dbReference type="ARBA" id="ARBA00022490"/>
    </source>
</evidence>
<dbReference type="GO" id="GO:0008408">
    <property type="term" value="F:3'-5' exonuclease activity"/>
    <property type="evidence" value="ECO:0007669"/>
    <property type="project" value="InterPro"/>
</dbReference>
<dbReference type="Proteomes" id="UP000178964">
    <property type="component" value="Unassembled WGS sequence"/>
</dbReference>
<evidence type="ECO:0000313" key="11">
    <source>
        <dbReference type="EMBL" id="OGC58511.1"/>
    </source>
</evidence>
<reference evidence="11 12" key="1">
    <citation type="journal article" date="2016" name="Nat. Commun.">
        <title>Thousands of microbial genomes shed light on interconnected biogeochemical processes in an aquifer system.</title>
        <authorList>
            <person name="Anantharaman K."/>
            <person name="Brown C.T."/>
            <person name="Hug L.A."/>
            <person name="Sharon I."/>
            <person name="Castelle C.J."/>
            <person name="Probst A.J."/>
            <person name="Thomas B.C."/>
            <person name="Singh A."/>
            <person name="Wilkins M.J."/>
            <person name="Karaoz U."/>
            <person name="Brodie E.L."/>
            <person name="Williams K.H."/>
            <person name="Hubbard S.S."/>
            <person name="Banfield J.F."/>
        </authorList>
    </citation>
    <scope>NUCLEOTIDE SEQUENCE [LARGE SCALE GENOMIC DNA]</scope>
</reference>
<evidence type="ECO:0000313" key="12">
    <source>
        <dbReference type="Proteomes" id="UP000178964"/>
    </source>
</evidence>
<dbReference type="SUPFAM" id="SSF55979">
    <property type="entry name" value="DNA clamp"/>
    <property type="match status" value="2"/>
</dbReference>
<proteinExistence type="inferred from homology"/>
<dbReference type="GO" id="GO:0003677">
    <property type="term" value="F:DNA binding"/>
    <property type="evidence" value="ECO:0007669"/>
    <property type="project" value="UniProtKB-KW"/>
</dbReference>
<dbReference type="InterPro" id="IPR046938">
    <property type="entry name" value="DNA_clamp_sf"/>
</dbReference>
<dbReference type="GO" id="GO:0003887">
    <property type="term" value="F:DNA-directed DNA polymerase activity"/>
    <property type="evidence" value="ECO:0007669"/>
    <property type="project" value="UniProtKB-KW"/>
</dbReference>
<dbReference type="Pfam" id="PF02768">
    <property type="entry name" value="DNA_pol3_beta_3"/>
    <property type="match status" value="1"/>
</dbReference>
<evidence type="ECO:0000256" key="1">
    <source>
        <dbReference type="ARBA" id="ARBA00004496"/>
    </source>
</evidence>
<dbReference type="PANTHER" id="PTHR30478:SF0">
    <property type="entry name" value="BETA SLIDING CLAMP"/>
    <property type="match status" value="1"/>
</dbReference>
<dbReference type="AlphaFoldDB" id="A0A1F4VMV4"/>
<comment type="similarity">
    <text evidence="2">Belongs to the beta sliding clamp family.</text>
</comment>
<comment type="subcellular location">
    <subcellularLocation>
        <location evidence="1">Cytoplasm</location>
    </subcellularLocation>
</comment>
<comment type="caution">
    <text evidence="11">The sequence shown here is derived from an EMBL/GenBank/DDBJ whole genome shotgun (WGS) entry which is preliminary data.</text>
</comment>
<dbReference type="Gene3D" id="3.10.150.10">
    <property type="entry name" value="DNA Polymerase III, subunit A, domain 2"/>
    <property type="match status" value="1"/>
</dbReference>
<dbReference type="EMBL" id="MEVK01000035">
    <property type="protein sequence ID" value="OGC58511.1"/>
    <property type="molecule type" value="Genomic_DNA"/>
</dbReference>
<keyword evidence="6" id="KW-0235">DNA replication</keyword>
<evidence type="ECO:0000256" key="8">
    <source>
        <dbReference type="ARBA" id="ARBA00023125"/>
    </source>
</evidence>
<name>A0A1F4VMV4_UNCKA</name>
<dbReference type="NCBIfam" id="TIGR00663">
    <property type="entry name" value="dnan"/>
    <property type="match status" value="1"/>
</dbReference>
<keyword evidence="7" id="KW-0239">DNA-directed DNA polymerase</keyword>
<dbReference type="InterPro" id="IPR001001">
    <property type="entry name" value="DNA_polIII_beta"/>
</dbReference>
<feature type="domain" description="DNA polymerase III beta sliding clamp central" evidence="9">
    <location>
        <begin position="10"/>
        <end position="64"/>
    </location>
</feature>
<evidence type="ECO:0000256" key="5">
    <source>
        <dbReference type="ARBA" id="ARBA00022695"/>
    </source>
</evidence>
<keyword evidence="8" id="KW-0238">DNA-binding</keyword>
<evidence type="ECO:0000259" key="10">
    <source>
        <dbReference type="Pfam" id="PF02768"/>
    </source>
</evidence>